<evidence type="ECO:0000313" key="1">
    <source>
        <dbReference type="EMBL" id="TDB54659.1"/>
    </source>
</evidence>
<comment type="caution">
    <text evidence="1">The sequence shown here is derived from an EMBL/GenBank/DDBJ whole genome shotgun (WGS) entry which is preliminary data.</text>
</comment>
<dbReference type="AlphaFoldDB" id="A0A4R4JNP1"/>
<protein>
    <submittedName>
        <fullName evidence="1">Uncharacterized protein</fullName>
    </submittedName>
</protein>
<name>A0A4R4JNP1_9GAMM</name>
<accession>A0A4R4JNP1</accession>
<proteinExistence type="predicted"/>
<reference evidence="1 2" key="1">
    <citation type="journal article" date="2019" name="Int. J. Syst. Evol. Microbiol.">
        <title>Photorhabdus khanii subsp. guanajuatensis subsp. nov., isolated from Heterorhabditis atacamensis, and Photorhabdus luminescens subsp. mexicana subsp. nov., isolated from Heterorhabditis mexicana entomopathogenic nematodes.</title>
        <authorList>
            <person name="Machado R.A.R."/>
            <person name="Bruno P."/>
            <person name="Arce C.C.M."/>
            <person name="Liechti N."/>
            <person name="Kohler A."/>
            <person name="Bernal J."/>
            <person name="Bruggmann R."/>
            <person name="Turlings T.C.J."/>
        </authorList>
    </citation>
    <scope>NUCLEOTIDE SEQUENCE [LARGE SCALE GENOMIC DNA]</scope>
    <source>
        <strain evidence="1 2">MEX20-17</strain>
    </source>
</reference>
<dbReference type="Proteomes" id="UP000295598">
    <property type="component" value="Unassembled WGS sequence"/>
</dbReference>
<gene>
    <name evidence="1" type="ORF">C5467_13650</name>
</gene>
<organism evidence="1 2">
    <name type="scientific">Photorhabdus khanii subsp. guanajuatensis</name>
    <dbReference type="NCBI Taxonomy" id="2100166"/>
    <lineage>
        <taxon>Bacteria</taxon>
        <taxon>Pseudomonadati</taxon>
        <taxon>Pseudomonadota</taxon>
        <taxon>Gammaproteobacteria</taxon>
        <taxon>Enterobacterales</taxon>
        <taxon>Morganellaceae</taxon>
        <taxon>Photorhabdus</taxon>
    </lineage>
</organism>
<dbReference type="EMBL" id="PUJY01000021">
    <property type="protein sequence ID" value="TDB54659.1"/>
    <property type="molecule type" value="Genomic_DNA"/>
</dbReference>
<evidence type="ECO:0000313" key="2">
    <source>
        <dbReference type="Proteomes" id="UP000295598"/>
    </source>
</evidence>
<sequence length="64" mass="7597">MDGNPLNLIITIRLPELYITLPPVSQYPHYLICQKLIYFFHETLKIMEILSDQKNKPILIQRKS</sequence>